<keyword evidence="3" id="KW-1185">Reference proteome</keyword>
<name>A0ABW5E5G7_9BACT</name>
<feature type="chain" id="PRO_5045537018" description="DUF642 domain-containing protein" evidence="1">
    <location>
        <begin position="22"/>
        <end position="246"/>
    </location>
</feature>
<keyword evidence="1" id="KW-0732">Signal</keyword>
<evidence type="ECO:0000313" key="2">
    <source>
        <dbReference type="EMBL" id="MFD2276710.1"/>
    </source>
</evidence>
<organism evidence="2 3">
    <name type="scientific">Rubritalea spongiae</name>
    <dbReference type="NCBI Taxonomy" id="430797"/>
    <lineage>
        <taxon>Bacteria</taxon>
        <taxon>Pseudomonadati</taxon>
        <taxon>Verrucomicrobiota</taxon>
        <taxon>Verrucomicrobiia</taxon>
        <taxon>Verrucomicrobiales</taxon>
        <taxon>Rubritaleaceae</taxon>
        <taxon>Rubritalea</taxon>
    </lineage>
</organism>
<evidence type="ECO:0008006" key="4">
    <source>
        <dbReference type="Google" id="ProtNLM"/>
    </source>
</evidence>
<evidence type="ECO:0000313" key="3">
    <source>
        <dbReference type="Proteomes" id="UP001597297"/>
    </source>
</evidence>
<evidence type="ECO:0000256" key="1">
    <source>
        <dbReference type="SAM" id="SignalP"/>
    </source>
</evidence>
<comment type="caution">
    <text evidence="2">The sequence shown here is derived from an EMBL/GenBank/DDBJ whole genome shotgun (WGS) entry which is preliminary data.</text>
</comment>
<dbReference type="RefSeq" id="WP_377094666.1">
    <property type="nucleotide sequence ID" value="NZ_JBHSJM010000001.1"/>
</dbReference>
<gene>
    <name evidence="2" type="ORF">ACFSQZ_09545</name>
</gene>
<feature type="signal peptide" evidence="1">
    <location>
        <begin position="1"/>
        <end position="21"/>
    </location>
</feature>
<dbReference type="EMBL" id="JBHUJC010000026">
    <property type="protein sequence ID" value="MFD2276710.1"/>
    <property type="molecule type" value="Genomic_DNA"/>
</dbReference>
<protein>
    <recommendedName>
        <fullName evidence="4">DUF642 domain-containing protein</fullName>
    </recommendedName>
</protein>
<sequence>MKNTFLLSTIALPLLASTVLAEKAPIWIDFGSAAGNATGHYNLINGAGLTGAQSIAKVKGTYPLIDTDGTPSGSVTVSSEATSNWGDSLADVNWTGSKPSALSKIQSAATDDGLFLHATRGKDKPRVSFAFSGLKPQQEYAILFYSARVDKGIGEGATHITVTKGNGIGASISNSFKNSEELGSFTVTSTSNGQFTLDFSIETNKASAVCALNFMSITPIAHQSSAALLHFGGITVTLSDPQERTD</sequence>
<dbReference type="Proteomes" id="UP001597297">
    <property type="component" value="Unassembled WGS sequence"/>
</dbReference>
<proteinExistence type="predicted"/>
<reference evidence="3" key="1">
    <citation type="journal article" date="2019" name="Int. J. Syst. Evol. Microbiol.">
        <title>The Global Catalogue of Microorganisms (GCM) 10K type strain sequencing project: providing services to taxonomists for standard genome sequencing and annotation.</title>
        <authorList>
            <consortium name="The Broad Institute Genomics Platform"/>
            <consortium name="The Broad Institute Genome Sequencing Center for Infectious Disease"/>
            <person name="Wu L."/>
            <person name="Ma J."/>
        </authorList>
    </citation>
    <scope>NUCLEOTIDE SEQUENCE [LARGE SCALE GENOMIC DNA]</scope>
    <source>
        <strain evidence="3">JCM 16545</strain>
    </source>
</reference>
<accession>A0ABW5E5G7</accession>